<dbReference type="InterPro" id="IPR052173">
    <property type="entry name" value="Beta-lactam_resp_regulator"/>
</dbReference>
<proteinExistence type="predicted"/>
<dbReference type="CDD" id="cd07341">
    <property type="entry name" value="M56_BlaR1_MecR1_like"/>
    <property type="match status" value="1"/>
</dbReference>
<dbReference type="Proteomes" id="UP001299265">
    <property type="component" value="Unassembled WGS sequence"/>
</dbReference>
<evidence type="ECO:0000259" key="2">
    <source>
        <dbReference type="Pfam" id="PF05569"/>
    </source>
</evidence>
<keyword evidence="1" id="KW-1133">Transmembrane helix</keyword>
<dbReference type="PANTHER" id="PTHR34978">
    <property type="entry name" value="POSSIBLE SENSOR-TRANSDUCER PROTEIN BLAR"/>
    <property type="match status" value="1"/>
</dbReference>
<protein>
    <submittedName>
        <fullName evidence="3">M56 family metallopeptidase</fullName>
    </submittedName>
</protein>
<accession>A0AAP2RHS6</accession>
<feature type="transmembrane region" description="Helical" evidence="1">
    <location>
        <begin position="219"/>
        <end position="238"/>
    </location>
</feature>
<feature type="domain" description="Peptidase M56" evidence="2">
    <location>
        <begin position="18"/>
        <end position="185"/>
    </location>
</feature>
<dbReference type="EMBL" id="JAJNOR010000003">
    <property type="protein sequence ID" value="MCD2492181.1"/>
    <property type="molecule type" value="Genomic_DNA"/>
</dbReference>
<evidence type="ECO:0000256" key="1">
    <source>
        <dbReference type="SAM" id="Phobius"/>
    </source>
</evidence>
<evidence type="ECO:0000313" key="4">
    <source>
        <dbReference type="Proteomes" id="UP001299265"/>
    </source>
</evidence>
<evidence type="ECO:0000313" key="3">
    <source>
        <dbReference type="EMBL" id="MCD2492181.1"/>
    </source>
</evidence>
<reference evidence="3 4" key="1">
    <citation type="submission" date="2021-11" db="EMBL/GenBank/DDBJ databases">
        <title>Lacrimispora sp. nov. NSJ-141 isolated from human feces.</title>
        <authorList>
            <person name="Abdugheni R."/>
        </authorList>
    </citation>
    <scope>NUCLEOTIDE SEQUENCE [LARGE SCALE GENOMIC DNA]</scope>
    <source>
        <strain evidence="3 4">NSJ-141</strain>
    </source>
</reference>
<keyword evidence="1" id="KW-0472">Membrane</keyword>
<comment type="caution">
    <text evidence="3">The sequence shown here is derived from an EMBL/GenBank/DDBJ whole genome shotgun (WGS) entry which is preliminary data.</text>
</comment>
<gene>
    <name evidence="3" type="ORF">LQE92_06005</name>
</gene>
<dbReference type="InterPro" id="IPR008756">
    <property type="entry name" value="Peptidase_M56"/>
</dbReference>
<keyword evidence="4" id="KW-1185">Reference proteome</keyword>
<sequence length="383" mass="44563">MDGILFRRTPFFVWSSRIFSVVWCIGFFCEISNYIRNWRILNGIKKRSKEAGNKIERIEYKVEERLRIRRRIPVYLSEEQEVPVIGGFWRSVILLPDKVYREEELEMILEHELWHYKQRDLLLKKLCGWIVRVEWFNPLTRYLFSEVDRWGDALCDVHICFEGEKRWSRKKYFNTVINNCSRGKVDFCSGMRLQSDLEDVRERIDRMGRYKSKLAKKRFNILLTAIFILMSSVTAMAAGRGIESIYDEVYDATEKRITEPLQPQQQLEEFERLPGDDVTIIRSDENMGARTSNTFSWTLSPKTLKETGQFYASKGSSVTISVTPDPMSAKTGIGLDQPYGYLRGVSGTGAYNHTFAINESGYYRAYAENLSGNTITVGVTVVR</sequence>
<dbReference type="Pfam" id="PF05569">
    <property type="entry name" value="Peptidase_M56"/>
    <property type="match status" value="1"/>
</dbReference>
<name>A0AAP2RHS6_9FIRM</name>
<dbReference type="AlphaFoldDB" id="A0AAP2RHS6"/>
<organism evidence="3 4">
    <name type="scientific">Lientehia hominis</name>
    <dbReference type="NCBI Taxonomy" id="2897778"/>
    <lineage>
        <taxon>Bacteria</taxon>
        <taxon>Bacillati</taxon>
        <taxon>Bacillota</taxon>
        <taxon>Clostridia</taxon>
        <taxon>Lachnospirales</taxon>
        <taxon>Lachnospiraceae</taxon>
        <taxon>Lientehia</taxon>
    </lineage>
</organism>
<feature type="transmembrane region" description="Helical" evidence="1">
    <location>
        <begin position="12"/>
        <end position="35"/>
    </location>
</feature>
<dbReference type="PANTHER" id="PTHR34978:SF3">
    <property type="entry name" value="SLR0241 PROTEIN"/>
    <property type="match status" value="1"/>
</dbReference>
<keyword evidence="1" id="KW-0812">Transmembrane</keyword>